<dbReference type="GO" id="GO:0009236">
    <property type="term" value="P:cobalamin biosynthetic process"/>
    <property type="evidence" value="ECO:0007669"/>
    <property type="project" value="UniProtKB-UniPathway"/>
</dbReference>
<organism evidence="6 7">
    <name type="scientific">Magnetovibrio blakemorei</name>
    <dbReference type="NCBI Taxonomy" id="28181"/>
    <lineage>
        <taxon>Bacteria</taxon>
        <taxon>Pseudomonadati</taxon>
        <taxon>Pseudomonadota</taxon>
        <taxon>Alphaproteobacteria</taxon>
        <taxon>Rhodospirillales</taxon>
        <taxon>Magnetovibrionaceae</taxon>
        <taxon>Magnetovibrio</taxon>
    </lineage>
</organism>
<keyword evidence="3" id="KW-0169">Cobalamin biosynthesis</keyword>
<gene>
    <name evidence="6" type="ORF">BEN30_08135</name>
</gene>
<evidence type="ECO:0000313" key="7">
    <source>
        <dbReference type="Proteomes" id="UP000095347"/>
    </source>
</evidence>
<evidence type="ECO:0000313" key="6">
    <source>
        <dbReference type="EMBL" id="OEJ67693.1"/>
    </source>
</evidence>
<proteinExistence type="inferred from homology"/>
<protein>
    <submittedName>
        <fullName evidence="6">Precorrin-8X methylmutase</fullName>
    </submittedName>
</protein>
<sequence length="216" mass="22649">MSSSRFDYIHDPNAISRESFVRIRAEAELGHLPGLMRAVAERVVHATALLEAADHLRFSDEAAERTREALQAGAPILVDAHMVARGITRRFLPANNAVICALDDDGVAEEAKARGETRSAIAVERWATHLAHPGGAVCVFGNAPTALFRLLEMVLDGAPKPAAILGFPVGFVGAAESKQALFESALDVPVITMVGRLGGSAVAAGAVNAIALGENP</sequence>
<dbReference type="RefSeq" id="WP_069957554.1">
    <property type="nucleotide sequence ID" value="NZ_MCGG01000020.1"/>
</dbReference>
<evidence type="ECO:0000256" key="1">
    <source>
        <dbReference type="ARBA" id="ARBA00004953"/>
    </source>
</evidence>
<evidence type="ECO:0000256" key="2">
    <source>
        <dbReference type="ARBA" id="ARBA00009774"/>
    </source>
</evidence>
<feature type="domain" description="Cobalamin biosynthesis precorrin-8X methylmutase CobH/CbiC" evidence="5">
    <location>
        <begin position="15"/>
        <end position="211"/>
    </location>
</feature>
<dbReference type="EMBL" id="MCGG01000020">
    <property type="protein sequence ID" value="OEJ67693.1"/>
    <property type="molecule type" value="Genomic_DNA"/>
</dbReference>
<dbReference type="PANTHER" id="PTHR43588:SF1">
    <property type="entry name" value="COBALT-PRECORRIN-8 METHYLMUTASE"/>
    <property type="match status" value="1"/>
</dbReference>
<evidence type="ECO:0000256" key="3">
    <source>
        <dbReference type="ARBA" id="ARBA00022573"/>
    </source>
</evidence>
<name>A0A1E5Q8H7_9PROT</name>
<dbReference type="STRING" id="28181.BEN30_08135"/>
<dbReference type="PANTHER" id="PTHR43588">
    <property type="entry name" value="COBALT-PRECORRIN-8 METHYLMUTASE"/>
    <property type="match status" value="1"/>
</dbReference>
<dbReference type="InterPro" id="IPR036588">
    <property type="entry name" value="CobH/CbiC_sf"/>
</dbReference>
<keyword evidence="4" id="KW-0413">Isomerase</keyword>
<dbReference type="AlphaFoldDB" id="A0A1E5Q8H7"/>
<dbReference type="InterPro" id="IPR003722">
    <property type="entry name" value="Cbl_synth_CobH/CbiC"/>
</dbReference>
<keyword evidence="7" id="KW-1185">Reference proteome</keyword>
<dbReference type="Pfam" id="PF02570">
    <property type="entry name" value="CbiC"/>
    <property type="match status" value="1"/>
</dbReference>
<reference evidence="7" key="1">
    <citation type="submission" date="2016-07" db="EMBL/GenBank/DDBJ databases">
        <authorList>
            <person name="Florea S."/>
            <person name="Webb J.S."/>
            <person name="Jaromczyk J."/>
            <person name="Schardl C.L."/>
        </authorList>
    </citation>
    <scope>NUCLEOTIDE SEQUENCE [LARGE SCALE GENOMIC DNA]</scope>
    <source>
        <strain evidence="7">MV-1</strain>
    </source>
</reference>
<accession>A0A1E5Q8H7</accession>
<evidence type="ECO:0000256" key="4">
    <source>
        <dbReference type="ARBA" id="ARBA00023235"/>
    </source>
</evidence>
<comment type="similarity">
    <text evidence="2">Belongs to the CobH/CbiC family.</text>
</comment>
<dbReference type="GO" id="GO:0016993">
    <property type="term" value="F:precorrin-8X methylmutase activity"/>
    <property type="evidence" value="ECO:0007669"/>
    <property type="project" value="InterPro"/>
</dbReference>
<comment type="caution">
    <text evidence="6">The sequence shown here is derived from an EMBL/GenBank/DDBJ whole genome shotgun (WGS) entry which is preliminary data.</text>
</comment>
<dbReference type="SUPFAM" id="SSF63965">
    <property type="entry name" value="Precorrin-8X methylmutase CbiC/CobH"/>
    <property type="match status" value="1"/>
</dbReference>
<dbReference type="Gene3D" id="3.40.50.10230">
    <property type="entry name" value="Cobalamin biosynthesis CobH/CbiC, precorrin-8X methylmutase"/>
    <property type="match status" value="1"/>
</dbReference>
<dbReference type="UniPathway" id="UPA00148"/>
<comment type="pathway">
    <text evidence="1">Cofactor biosynthesis; adenosylcobalamin biosynthesis.</text>
</comment>
<evidence type="ECO:0000259" key="5">
    <source>
        <dbReference type="Pfam" id="PF02570"/>
    </source>
</evidence>
<dbReference type="OrthoDB" id="9780708at2"/>
<dbReference type="Proteomes" id="UP000095347">
    <property type="component" value="Unassembled WGS sequence"/>
</dbReference>